<dbReference type="Pfam" id="PF07589">
    <property type="entry name" value="PEP-CTERM"/>
    <property type="match status" value="1"/>
</dbReference>
<evidence type="ECO:0000313" key="6">
    <source>
        <dbReference type="Proteomes" id="UP000317078"/>
    </source>
</evidence>
<dbReference type="OrthoDB" id="531718at2"/>
<dbReference type="AlphaFoldDB" id="A0A502FQ56"/>
<dbReference type="Proteomes" id="UP000317078">
    <property type="component" value="Unassembled WGS sequence"/>
</dbReference>
<evidence type="ECO:0000259" key="3">
    <source>
        <dbReference type="Pfam" id="PF07589"/>
    </source>
</evidence>
<dbReference type="InterPro" id="IPR025507">
    <property type="entry name" value="DUF4394"/>
</dbReference>
<dbReference type="SUPFAM" id="SSF50969">
    <property type="entry name" value="YVTN repeat-like/Quinoprotein amine dehydrogenase"/>
    <property type="match status" value="1"/>
</dbReference>
<evidence type="ECO:0000256" key="2">
    <source>
        <dbReference type="SAM" id="SignalP"/>
    </source>
</evidence>
<comment type="caution">
    <text evidence="5">The sequence shown here is derived from an EMBL/GenBank/DDBJ whole genome shotgun (WGS) entry which is preliminary data.</text>
</comment>
<feature type="chain" id="PRO_5021385060" evidence="2">
    <location>
        <begin position="29"/>
        <end position="309"/>
    </location>
</feature>
<dbReference type="NCBIfam" id="TIGR02595">
    <property type="entry name" value="PEP_CTERM"/>
    <property type="match status" value="1"/>
</dbReference>
<evidence type="ECO:0000259" key="4">
    <source>
        <dbReference type="Pfam" id="PF14339"/>
    </source>
</evidence>
<gene>
    <name evidence="5" type="ORF">EAH89_19975</name>
</gene>
<keyword evidence="6" id="KW-1185">Reference proteome</keyword>
<keyword evidence="1" id="KW-0812">Transmembrane</keyword>
<protein>
    <submittedName>
        <fullName evidence="5">DUF4394 domain-containing protein</fullName>
    </submittedName>
</protein>
<evidence type="ECO:0000256" key="1">
    <source>
        <dbReference type="SAM" id="Phobius"/>
    </source>
</evidence>
<organism evidence="5 6">
    <name type="scientific">Muricoccus nepalensis</name>
    <dbReference type="NCBI Taxonomy" id="1854500"/>
    <lineage>
        <taxon>Bacteria</taxon>
        <taxon>Pseudomonadati</taxon>
        <taxon>Pseudomonadota</taxon>
        <taxon>Alphaproteobacteria</taxon>
        <taxon>Acetobacterales</taxon>
        <taxon>Roseomonadaceae</taxon>
        <taxon>Muricoccus</taxon>
    </lineage>
</organism>
<feature type="domain" description="Ice-binding protein C-terminal" evidence="3">
    <location>
        <begin position="283"/>
        <end position="307"/>
    </location>
</feature>
<accession>A0A502FQ56</accession>
<reference evidence="5 6" key="1">
    <citation type="journal article" date="2019" name="Environ. Microbiol.">
        <title>Species interactions and distinct microbial communities in high Arctic permafrost affected cryosols are associated with the CH4 and CO2 gas fluxes.</title>
        <authorList>
            <person name="Altshuler I."/>
            <person name="Hamel J."/>
            <person name="Turney S."/>
            <person name="Magnuson E."/>
            <person name="Levesque R."/>
            <person name="Greer C."/>
            <person name="Whyte L.G."/>
        </authorList>
    </citation>
    <scope>NUCLEOTIDE SEQUENCE [LARGE SCALE GENOMIC DNA]</scope>
    <source>
        <strain evidence="5 6">S9.3B</strain>
    </source>
</reference>
<keyword evidence="1" id="KW-1133">Transmembrane helix</keyword>
<dbReference type="EMBL" id="RCZP01000025">
    <property type="protein sequence ID" value="TPG51575.1"/>
    <property type="molecule type" value="Genomic_DNA"/>
</dbReference>
<dbReference type="Pfam" id="PF14339">
    <property type="entry name" value="DUF4394"/>
    <property type="match status" value="1"/>
</dbReference>
<proteinExistence type="predicted"/>
<keyword evidence="2" id="KW-0732">Signal</keyword>
<sequence length="309" mass="30228">MHPLNHRRPARATASRLALALGSVIALAATGPAALAAPVIGLAGSNTLVGFDSTAPSAVTSTLSVTGLDGEALRGIDVRPSNGQLYALGQSGGLFTIDTASGAATRVAGPGVPLGGGSPDVGVAFNPVPDAIRVVTATDLNLRVNPTTGVTVTDGTLAYAPGDANAGTNPAVTAVAYTNQVPGTVTATMLYGIDAATGSLVLQNPPNNGTLATIGSLGLNFLASGVGFDIDGLSGQALASLTTATGANGLYSINLGTGAASFLGGFGLATVSDIAFGRIGPVAVPEPASLALFGMGLLGMAIARQRRRA</sequence>
<feature type="signal peptide" evidence="2">
    <location>
        <begin position="1"/>
        <end position="28"/>
    </location>
</feature>
<name>A0A502FQ56_9PROT</name>
<feature type="transmembrane region" description="Helical" evidence="1">
    <location>
        <begin position="287"/>
        <end position="303"/>
    </location>
</feature>
<dbReference type="RefSeq" id="WP_140885552.1">
    <property type="nucleotide sequence ID" value="NZ_RCZP01000025.1"/>
</dbReference>
<evidence type="ECO:0000313" key="5">
    <source>
        <dbReference type="EMBL" id="TPG51575.1"/>
    </source>
</evidence>
<dbReference type="InterPro" id="IPR011044">
    <property type="entry name" value="Quino_amine_DH_bsu"/>
</dbReference>
<feature type="domain" description="DUF4394" evidence="4">
    <location>
        <begin position="47"/>
        <end position="275"/>
    </location>
</feature>
<dbReference type="InterPro" id="IPR013424">
    <property type="entry name" value="Ice-binding_C"/>
</dbReference>
<keyword evidence="1" id="KW-0472">Membrane</keyword>